<dbReference type="PANTHER" id="PTHR30348">
    <property type="entry name" value="UNCHARACTERIZED PROTEIN YECE"/>
    <property type="match status" value="1"/>
</dbReference>
<dbReference type="RefSeq" id="WP_090878725.1">
    <property type="nucleotide sequence ID" value="NZ_FMXQ01000008.1"/>
</dbReference>
<evidence type="ECO:0000313" key="1">
    <source>
        <dbReference type="EMBL" id="SDB48351.1"/>
    </source>
</evidence>
<sequence length="260" mass="28721">MIRVGIGGWTFAPWRGTFYPEGLKHADELKYAGEHLTTIEINGTFYRTQSAKSFAKWRDETPDGFVFALKGHRAVVNKKVLAEAGEGIEWFLNSGLLELGDKLGPLLWQFAPYKKFDADDFGAFLTLLPKEKGGLALRHVVEVRHESFLVPECVDLLRQHGVAVVYAESDDYPAIADVTADFVYARLQKTEESIATGYAADDLDRFAAMAKTWAGGGEPESLPRFGAKAKKAKRDVYVYMIAGAKVRAPAAAMALIERVS</sequence>
<dbReference type="OrthoDB" id="9780310at2"/>
<dbReference type="Proteomes" id="UP000199071">
    <property type="component" value="Unassembled WGS sequence"/>
</dbReference>
<dbReference type="PANTHER" id="PTHR30348:SF4">
    <property type="entry name" value="DUF72 DOMAIN-CONTAINING PROTEIN"/>
    <property type="match status" value="1"/>
</dbReference>
<dbReference type="AlphaFoldDB" id="A0A1G6DTA6"/>
<dbReference type="STRING" id="665467.SAMN02982931_03735"/>
<evidence type="ECO:0000313" key="2">
    <source>
        <dbReference type="Proteomes" id="UP000199071"/>
    </source>
</evidence>
<gene>
    <name evidence="1" type="ORF">SAMN02982931_03735</name>
</gene>
<proteinExistence type="predicted"/>
<dbReference type="EMBL" id="FMXQ01000008">
    <property type="protein sequence ID" value="SDB48351.1"/>
    <property type="molecule type" value="Genomic_DNA"/>
</dbReference>
<keyword evidence="2" id="KW-1185">Reference proteome</keyword>
<accession>A0A1G6DTA6</accession>
<dbReference type="InterPro" id="IPR002763">
    <property type="entry name" value="DUF72"/>
</dbReference>
<reference evidence="1 2" key="1">
    <citation type="submission" date="2016-10" db="EMBL/GenBank/DDBJ databases">
        <authorList>
            <person name="de Groot N.N."/>
        </authorList>
    </citation>
    <scope>NUCLEOTIDE SEQUENCE [LARGE SCALE GENOMIC DNA]</scope>
    <source>
        <strain evidence="1 2">ATCC 35022</strain>
    </source>
</reference>
<protein>
    <submittedName>
        <fullName evidence="1">Uncharacterized conserved protein YecE, DUF72 family</fullName>
    </submittedName>
</protein>
<organism evidence="1 2">
    <name type="scientific">Bauldia litoralis</name>
    <dbReference type="NCBI Taxonomy" id="665467"/>
    <lineage>
        <taxon>Bacteria</taxon>
        <taxon>Pseudomonadati</taxon>
        <taxon>Pseudomonadota</taxon>
        <taxon>Alphaproteobacteria</taxon>
        <taxon>Hyphomicrobiales</taxon>
        <taxon>Kaistiaceae</taxon>
        <taxon>Bauldia</taxon>
    </lineage>
</organism>
<name>A0A1G6DTA6_9HYPH</name>
<dbReference type="InterPro" id="IPR036520">
    <property type="entry name" value="UPF0759_sf"/>
</dbReference>
<dbReference type="SUPFAM" id="SSF117396">
    <property type="entry name" value="TM1631-like"/>
    <property type="match status" value="1"/>
</dbReference>
<dbReference type="Pfam" id="PF01904">
    <property type="entry name" value="DUF72"/>
    <property type="match status" value="1"/>
</dbReference>
<dbReference type="Gene3D" id="3.20.20.410">
    <property type="entry name" value="Protein of unknown function UPF0759"/>
    <property type="match status" value="1"/>
</dbReference>